<keyword evidence="7" id="KW-0694">RNA-binding</keyword>
<evidence type="ECO:0000256" key="6">
    <source>
        <dbReference type="ARBA" id="ARBA00035202"/>
    </source>
</evidence>
<protein>
    <recommendedName>
        <fullName evidence="6 7">Large ribosomal subunit protein uL10</fullName>
    </recommendedName>
</protein>
<gene>
    <name evidence="7" type="primary">rplJ</name>
    <name evidence="9" type="ORF">GCM10009740_24280</name>
</gene>
<dbReference type="InterPro" id="IPR001790">
    <property type="entry name" value="Ribosomal_uL10"/>
</dbReference>
<dbReference type="Gene3D" id="6.10.250.290">
    <property type="match status" value="1"/>
</dbReference>
<evidence type="ECO:0000256" key="1">
    <source>
        <dbReference type="ARBA" id="ARBA00002633"/>
    </source>
</evidence>
<evidence type="ECO:0000313" key="9">
    <source>
        <dbReference type="EMBL" id="GAA2033103.1"/>
    </source>
</evidence>
<sequence length="256" mass="26744">MGNHDLPKVPHDAGSQRRTLSLTAYAIVCRCEPRAPCAGALFVQALRAPSTGGTTQGKEAQMANAEKSAAIAEITDKFRESGAAVLTEYRGLTVAQLSQLRSSIREHATYAVVKNTLTERAAKEAGITAFDGHLQGPSAIAFITGDPVEAAKGLRDFAKAHPLLVIKAGVLDGKPLAPEDITKLADLESREVLLAKLAGAMKGSLTKAAYLFVAPLSQTARVVDALRQKLEEQGTATPAAAADEATTDVAEGGDES</sequence>
<accession>A0ABP5FSI3</accession>
<feature type="compositionally biased region" description="Low complexity" evidence="8">
    <location>
        <begin position="235"/>
        <end position="250"/>
    </location>
</feature>
<evidence type="ECO:0000256" key="4">
    <source>
        <dbReference type="ARBA" id="ARBA00023274"/>
    </source>
</evidence>
<evidence type="ECO:0000256" key="7">
    <source>
        <dbReference type="HAMAP-Rule" id="MF_00362"/>
    </source>
</evidence>
<dbReference type="InterPro" id="IPR022973">
    <property type="entry name" value="Ribosomal_uL10_bac"/>
</dbReference>
<dbReference type="Gene3D" id="3.30.70.1730">
    <property type="match status" value="1"/>
</dbReference>
<comment type="caution">
    <text evidence="9">The sequence shown here is derived from an EMBL/GenBank/DDBJ whole genome shotgun (WGS) entry which is preliminary data.</text>
</comment>
<keyword evidence="4 7" id="KW-0687">Ribonucleoprotein</keyword>
<dbReference type="PROSITE" id="PS01109">
    <property type="entry name" value="RIBOSOMAL_L10"/>
    <property type="match status" value="1"/>
</dbReference>
<dbReference type="InterPro" id="IPR002363">
    <property type="entry name" value="Ribosomal_uL10_CS_bac"/>
</dbReference>
<dbReference type="NCBIfam" id="NF000955">
    <property type="entry name" value="PRK00099.1-1"/>
    <property type="match status" value="1"/>
</dbReference>
<evidence type="ECO:0000256" key="3">
    <source>
        <dbReference type="ARBA" id="ARBA00022980"/>
    </source>
</evidence>
<reference evidence="10" key="1">
    <citation type="journal article" date="2019" name="Int. J. Syst. Evol. Microbiol.">
        <title>The Global Catalogue of Microorganisms (GCM) 10K type strain sequencing project: providing services to taxonomists for standard genome sequencing and annotation.</title>
        <authorList>
            <consortium name="The Broad Institute Genomics Platform"/>
            <consortium name="The Broad Institute Genome Sequencing Center for Infectious Disease"/>
            <person name="Wu L."/>
            <person name="Ma J."/>
        </authorList>
    </citation>
    <scope>NUCLEOTIDE SEQUENCE [LARGE SCALE GENOMIC DNA]</scope>
    <source>
        <strain evidence="10">JCM 14283</strain>
    </source>
</reference>
<dbReference type="Pfam" id="PF00466">
    <property type="entry name" value="Ribosomal_L10"/>
    <property type="match status" value="1"/>
</dbReference>
<organism evidence="9 10">
    <name type="scientific">Terrabacter terrae</name>
    <dbReference type="NCBI Taxonomy" id="318434"/>
    <lineage>
        <taxon>Bacteria</taxon>
        <taxon>Bacillati</taxon>
        <taxon>Actinomycetota</taxon>
        <taxon>Actinomycetes</taxon>
        <taxon>Micrococcales</taxon>
        <taxon>Intrasporangiaceae</taxon>
        <taxon>Terrabacter</taxon>
    </lineage>
</organism>
<comment type="function">
    <text evidence="1 7">Forms part of the ribosomal stalk, playing a central role in the interaction of the ribosome with GTP-bound translation factors.</text>
</comment>
<dbReference type="HAMAP" id="MF_00362">
    <property type="entry name" value="Ribosomal_uL10"/>
    <property type="match status" value="1"/>
</dbReference>
<evidence type="ECO:0000313" key="10">
    <source>
        <dbReference type="Proteomes" id="UP001501285"/>
    </source>
</evidence>
<name>A0ABP5FSI3_9MICO</name>
<comment type="similarity">
    <text evidence="2 7">Belongs to the universal ribosomal protein uL10 family.</text>
</comment>
<proteinExistence type="inferred from homology"/>
<evidence type="ECO:0000256" key="8">
    <source>
        <dbReference type="SAM" id="MobiDB-lite"/>
    </source>
</evidence>
<dbReference type="EMBL" id="BAAANB010000021">
    <property type="protein sequence ID" value="GAA2033103.1"/>
    <property type="molecule type" value="Genomic_DNA"/>
</dbReference>
<dbReference type="InterPro" id="IPR043141">
    <property type="entry name" value="Ribosomal_uL10-like_sf"/>
</dbReference>
<dbReference type="Proteomes" id="UP001501285">
    <property type="component" value="Unassembled WGS sequence"/>
</dbReference>
<evidence type="ECO:0000256" key="2">
    <source>
        <dbReference type="ARBA" id="ARBA00008889"/>
    </source>
</evidence>
<evidence type="ECO:0000256" key="5">
    <source>
        <dbReference type="ARBA" id="ARBA00026025"/>
    </source>
</evidence>
<dbReference type="InterPro" id="IPR047865">
    <property type="entry name" value="Ribosomal_uL10_bac_type"/>
</dbReference>
<comment type="subunit">
    <text evidence="5 7">Part of the ribosomal stalk of the 50S ribosomal subunit. The N-terminus interacts with L11 and the large rRNA to form the base of the stalk. The C-terminus forms an elongated spine to which L12 dimers bind in a sequential fashion forming a multimeric L10(L12)X complex.</text>
</comment>
<feature type="region of interest" description="Disordered" evidence="8">
    <location>
        <begin position="233"/>
        <end position="256"/>
    </location>
</feature>
<keyword evidence="7" id="KW-0699">rRNA-binding</keyword>
<keyword evidence="3 7" id="KW-0689">Ribosomal protein</keyword>
<dbReference type="SUPFAM" id="SSF160369">
    <property type="entry name" value="Ribosomal protein L10-like"/>
    <property type="match status" value="1"/>
</dbReference>
<keyword evidence="10" id="KW-1185">Reference proteome</keyword>
<dbReference type="PANTHER" id="PTHR11560">
    <property type="entry name" value="39S RIBOSOMAL PROTEIN L10, MITOCHONDRIAL"/>
    <property type="match status" value="1"/>
</dbReference>
<dbReference type="CDD" id="cd05797">
    <property type="entry name" value="Ribosomal_L10"/>
    <property type="match status" value="1"/>
</dbReference>